<gene>
    <name evidence="1" type="ORF">AAEO58_06060</name>
</gene>
<dbReference type="Proteomes" id="UP001393056">
    <property type="component" value="Unassembled WGS sequence"/>
</dbReference>
<reference evidence="1 2" key="1">
    <citation type="submission" date="2024-04" db="EMBL/GenBank/DDBJ databases">
        <title>Flavobacterium sp. DGU41 16S ribosomal RNA gene Genome sequencing and assembly.</title>
        <authorList>
            <person name="Park S."/>
        </authorList>
    </citation>
    <scope>NUCLEOTIDE SEQUENCE [LARGE SCALE GENOMIC DNA]</scope>
    <source>
        <strain evidence="1 2">DGU41</strain>
    </source>
</reference>
<comment type="caution">
    <text evidence="1">The sequence shown here is derived from an EMBL/GenBank/DDBJ whole genome shotgun (WGS) entry which is preliminary data.</text>
</comment>
<evidence type="ECO:0000313" key="2">
    <source>
        <dbReference type="Proteomes" id="UP001393056"/>
    </source>
</evidence>
<organism evidence="1 2">
    <name type="scientific">Flavobacterium helocola</name>
    <dbReference type="NCBI Taxonomy" id="3139139"/>
    <lineage>
        <taxon>Bacteria</taxon>
        <taxon>Pseudomonadati</taxon>
        <taxon>Bacteroidota</taxon>
        <taxon>Flavobacteriia</taxon>
        <taxon>Flavobacteriales</taxon>
        <taxon>Flavobacteriaceae</taxon>
        <taxon>Flavobacterium</taxon>
    </lineage>
</organism>
<protein>
    <recommendedName>
        <fullName evidence="3">Outer membrane protein beta-barrel domain-containing protein</fullName>
    </recommendedName>
</protein>
<accession>A0ABU9I5D1</accession>
<dbReference type="EMBL" id="JBBYHT010000002">
    <property type="protein sequence ID" value="MEL1247604.1"/>
    <property type="molecule type" value="Genomic_DNA"/>
</dbReference>
<dbReference type="RefSeq" id="WP_341682653.1">
    <property type="nucleotide sequence ID" value="NZ_JBBYHT010000002.1"/>
</dbReference>
<keyword evidence="2" id="KW-1185">Reference proteome</keyword>
<dbReference type="SUPFAM" id="SSF56935">
    <property type="entry name" value="Porins"/>
    <property type="match status" value="1"/>
</dbReference>
<name>A0ABU9I5D1_9FLAO</name>
<evidence type="ECO:0008006" key="3">
    <source>
        <dbReference type="Google" id="ProtNLM"/>
    </source>
</evidence>
<proteinExistence type="predicted"/>
<sequence>MRKIFIIIFVLSSTLAFSQKEAKNKIVDFNPTFRFGFQLPIQFGNNYFSKDLRSGFGFHSSLSLVKIYNFRLSLGYEFQKLRVENSDKIGNFDFINSNTYQFILEYEIPLNSKFDLNPTISYGQCRFNYKENTGGSILAKQNLEEIRLGSYINYNLNKTFAGYAGLHFSHFYNSNLNASPENKDYFGKGNKFIISLGILIH</sequence>
<evidence type="ECO:0000313" key="1">
    <source>
        <dbReference type="EMBL" id="MEL1247604.1"/>
    </source>
</evidence>